<dbReference type="EMBL" id="JAVDPW010000012">
    <property type="protein sequence ID" value="MDR6293538.1"/>
    <property type="molecule type" value="Genomic_DNA"/>
</dbReference>
<gene>
    <name evidence="1" type="ORF">E9232_006089</name>
</gene>
<evidence type="ECO:0000313" key="1">
    <source>
        <dbReference type="EMBL" id="MDR6293538.1"/>
    </source>
</evidence>
<keyword evidence="2" id="KW-1185">Reference proteome</keyword>
<accession>A0ABU1JY34</accession>
<protein>
    <recommendedName>
        <fullName evidence="3">Winged helix-turn-helix domain-containing protein</fullName>
    </recommendedName>
</protein>
<reference evidence="1 2" key="1">
    <citation type="submission" date="2023-07" db="EMBL/GenBank/DDBJ databases">
        <title>Sorghum-associated microbial communities from plants grown in Nebraska, USA.</title>
        <authorList>
            <person name="Schachtman D."/>
        </authorList>
    </citation>
    <scope>NUCLEOTIDE SEQUENCE [LARGE SCALE GENOMIC DNA]</scope>
    <source>
        <strain evidence="1 2">584</strain>
    </source>
</reference>
<sequence>MDERPVIKTRRKGRSQTQSMLIPSEAMVADALRAARPGLVSDPAELRRALARAYGADACCPVTVQRHLVRISQDGGAPFWRVVDPDRPFARRMAGGPERIRERLAAER</sequence>
<comment type="caution">
    <text evidence="1">The sequence shown here is derived from an EMBL/GenBank/DDBJ whole genome shotgun (WGS) entry which is preliminary data.</text>
</comment>
<organism evidence="1 2">
    <name type="scientific">Inquilinus ginsengisoli</name>
    <dbReference type="NCBI Taxonomy" id="363840"/>
    <lineage>
        <taxon>Bacteria</taxon>
        <taxon>Pseudomonadati</taxon>
        <taxon>Pseudomonadota</taxon>
        <taxon>Alphaproteobacteria</taxon>
        <taxon>Rhodospirillales</taxon>
        <taxon>Rhodospirillaceae</taxon>
        <taxon>Inquilinus</taxon>
    </lineage>
</organism>
<proteinExistence type="predicted"/>
<dbReference type="Proteomes" id="UP001262410">
    <property type="component" value="Unassembled WGS sequence"/>
</dbReference>
<evidence type="ECO:0008006" key="3">
    <source>
        <dbReference type="Google" id="ProtNLM"/>
    </source>
</evidence>
<name>A0ABU1JY34_9PROT</name>
<evidence type="ECO:0000313" key="2">
    <source>
        <dbReference type="Proteomes" id="UP001262410"/>
    </source>
</evidence>
<dbReference type="RefSeq" id="WP_309800590.1">
    <property type="nucleotide sequence ID" value="NZ_JAVDPW010000012.1"/>
</dbReference>